<accession>A0A427A113</accession>
<evidence type="ECO:0000313" key="3">
    <source>
        <dbReference type="Proteomes" id="UP000287651"/>
    </source>
</evidence>
<protein>
    <submittedName>
        <fullName evidence="2">Uncharacterized protein</fullName>
    </submittedName>
</protein>
<feature type="region of interest" description="Disordered" evidence="1">
    <location>
        <begin position="1"/>
        <end position="85"/>
    </location>
</feature>
<dbReference type="AlphaFoldDB" id="A0A427A113"/>
<comment type="caution">
    <text evidence="2">The sequence shown here is derived from an EMBL/GenBank/DDBJ whole genome shotgun (WGS) entry which is preliminary data.</text>
</comment>
<feature type="compositionally biased region" description="Polar residues" evidence="1">
    <location>
        <begin position="69"/>
        <end position="80"/>
    </location>
</feature>
<name>A0A427A113_ENSVE</name>
<sequence length="132" mass="13553">MAVHPSLTGGFPTVISEPSKRSEETRQSAMARSSARVVGHGQAPYIGSRPQPSYLQRGGWLLPRPPTKGRSTAASPQGRQPPTGTIAYIATPIGAAPAARATASRGSDVGCKGGCQRARAATAYIGATVVVE</sequence>
<evidence type="ECO:0000313" key="2">
    <source>
        <dbReference type="EMBL" id="RRT69935.1"/>
    </source>
</evidence>
<proteinExistence type="predicted"/>
<gene>
    <name evidence="2" type="ORF">B296_00024194</name>
</gene>
<reference evidence="2 3" key="1">
    <citation type="journal article" date="2014" name="Agronomy (Basel)">
        <title>A Draft Genome Sequence for Ensete ventricosum, the Drought-Tolerant Tree Against Hunger.</title>
        <authorList>
            <person name="Harrison J."/>
            <person name="Moore K.A."/>
            <person name="Paszkiewicz K."/>
            <person name="Jones T."/>
            <person name="Grant M."/>
            <person name="Ambacheew D."/>
            <person name="Muzemil S."/>
            <person name="Studholme D.J."/>
        </authorList>
    </citation>
    <scope>NUCLEOTIDE SEQUENCE [LARGE SCALE GENOMIC DNA]</scope>
</reference>
<dbReference type="Proteomes" id="UP000287651">
    <property type="component" value="Unassembled WGS sequence"/>
</dbReference>
<organism evidence="2 3">
    <name type="scientific">Ensete ventricosum</name>
    <name type="common">Abyssinian banana</name>
    <name type="synonym">Musa ensete</name>
    <dbReference type="NCBI Taxonomy" id="4639"/>
    <lineage>
        <taxon>Eukaryota</taxon>
        <taxon>Viridiplantae</taxon>
        <taxon>Streptophyta</taxon>
        <taxon>Embryophyta</taxon>
        <taxon>Tracheophyta</taxon>
        <taxon>Spermatophyta</taxon>
        <taxon>Magnoliopsida</taxon>
        <taxon>Liliopsida</taxon>
        <taxon>Zingiberales</taxon>
        <taxon>Musaceae</taxon>
        <taxon>Ensete</taxon>
    </lineage>
</organism>
<evidence type="ECO:0000256" key="1">
    <source>
        <dbReference type="SAM" id="MobiDB-lite"/>
    </source>
</evidence>
<dbReference type="EMBL" id="AMZH03004180">
    <property type="protein sequence ID" value="RRT69935.1"/>
    <property type="molecule type" value="Genomic_DNA"/>
</dbReference>